<dbReference type="PROSITE" id="PS50928">
    <property type="entry name" value="ABC_TM1"/>
    <property type="match status" value="1"/>
</dbReference>
<evidence type="ECO:0000313" key="10">
    <source>
        <dbReference type="EMBL" id="QNK39777.1"/>
    </source>
</evidence>
<comment type="subcellular location">
    <subcellularLocation>
        <location evidence="1 7">Cell membrane</location>
        <topology evidence="1 7">Multi-pass membrane protein</topology>
    </subcellularLocation>
</comment>
<evidence type="ECO:0000256" key="3">
    <source>
        <dbReference type="ARBA" id="ARBA00022475"/>
    </source>
</evidence>
<comment type="similarity">
    <text evidence="7">Belongs to the binding-protein-dependent transport system permease family.</text>
</comment>
<dbReference type="InterPro" id="IPR051393">
    <property type="entry name" value="ABC_transporter_permease"/>
</dbReference>
<feature type="transmembrane region" description="Helical" evidence="7">
    <location>
        <begin position="21"/>
        <end position="42"/>
    </location>
</feature>
<dbReference type="EMBL" id="VWXL01000085">
    <property type="protein sequence ID" value="MVB12295.1"/>
    <property type="molecule type" value="Genomic_DNA"/>
</dbReference>
<gene>
    <name evidence="9" type="primary">araP_2</name>
    <name evidence="9" type="ORF">CAFE_30280</name>
    <name evidence="10" type="ORF">HCR03_13755</name>
</gene>
<keyword evidence="6 7" id="KW-0472">Membrane</keyword>
<dbReference type="OrthoDB" id="9788108at2"/>
<protein>
    <submittedName>
        <fullName evidence="9">L-arabinose transport system permease protein AraP</fullName>
    </submittedName>
    <submittedName>
        <fullName evidence="10">Sugar ABC transporter permease</fullName>
    </submittedName>
</protein>
<dbReference type="PANTHER" id="PTHR30193">
    <property type="entry name" value="ABC TRANSPORTER PERMEASE PROTEIN"/>
    <property type="match status" value="1"/>
</dbReference>
<feature type="transmembrane region" description="Helical" evidence="7">
    <location>
        <begin position="112"/>
        <end position="132"/>
    </location>
</feature>
<evidence type="ECO:0000313" key="9">
    <source>
        <dbReference type="EMBL" id="MVB12295.1"/>
    </source>
</evidence>
<name>A0A6N8I315_9FIRM</name>
<keyword evidence="2 7" id="KW-0813">Transport</keyword>
<feature type="transmembrane region" description="Helical" evidence="7">
    <location>
        <begin position="78"/>
        <end position="100"/>
    </location>
</feature>
<keyword evidence="4 7" id="KW-0812">Transmembrane</keyword>
<feature type="domain" description="ABC transmembrane type-1" evidence="8">
    <location>
        <begin position="74"/>
        <end position="286"/>
    </location>
</feature>
<evidence type="ECO:0000256" key="2">
    <source>
        <dbReference type="ARBA" id="ARBA00022448"/>
    </source>
</evidence>
<organism evidence="9 11">
    <name type="scientific">Caproicibacter fermentans</name>
    <dbReference type="NCBI Taxonomy" id="2576756"/>
    <lineage>
        <taxon>Bacteria</taxon>
        <taxon>Bacillati</taxon>
        <taxon>Bacillota</taxon>
        <taxon>Clostridia</taxon>
        <taxon>Eubacteriales</taxon>
        <taxon>Acutalibacteraceae</taxon>
        <taxon>Caproicibacter</taxon>
    </lineage>
</organism>
<evidence type="ECO:0000256" key="6">
    <source>
        <dbReference type="ARBA" id="ARBA00023136"/>
    </source>
</evidence>
<keyword evidence="5 7" id="KW-1133">Transmembrane helix</keyword>
<feature type="transmembrane region" description="Helical" evidence="7">
    <location>
        <begin position="205"/>
        <end position="227"/>
    </location>
</feature>
<dbReference type="Proteomes" id="UP000515909">
    <property type="component" value="Chromosome"/>
</dbReference>
<dbReference type="SUPFAM" id="SSF161098">
    <property type="entry name" value="MetI-like"/>
    <property type="match status" value="1"/>
</dbReference>
<accession>A0A7G8T836</accession>
<dbReference type="InterPro" id="IPR000515">
    <property type="entry name" value="MetI-like"/>
</dbReference>
<dbReference type="InterPro" id="IPR035906">
    <property type="entry name" value="MetI-like_sf"/>
</dbReference>
<dbReference type="Gene3D" id="1.10.3720.10">
    <property type="entry name" value="MetI-like"/>
    <property type="match status" value="1"/>
</dbReference>
<keyword evidence="11" id="KW-1185">Reference proteome</keyword>
<dbReference type="KEGG" id="cfem:HCR03_13755"/>
<keyword evidence="3" id="KW-1003">Cell membrane</keyword>
<dbReference type="RefSeq" id="WP_156991093.1">
    <property type="nucleotide sequence ID" value="NZ_CP060286.1"/>
</dbReference>
<evidence type="ECO:0000256" key="5">
    <source>
        <dbReference type="ARBA" id="ARBA00022989"/>
    </source>
</evidence>
<sequence>MNQARKKKLSHTIEFLGFTMPAAFAILLFVGIPFLMCIFYSFRKWNGIQRASTFIGFQNYVRAFTDDPTFGQSIRYTLIYALFTVIFINIIALVLSVVLEQSDAFGKGFFRAAFYIPNIISLIIIGFTWKFIFSRAFEAMQESTGAAMFGWSWLGQPKLAVFSTVLVTVWQALGFYMLIYIAGLQSVPEDVIEAATIDGAGRVRRFFSVIFPLIIPSVTVCTFYSIANSLKMFELIFTLTGGGPGTATTSVALDIYNTAFNSNQYGYGSSKSVILFAMVAVITILQVTVFKKKEIEA</sequence>
<evidence type="ECO:0000256" key="4">
    <source>
        <dbReference type="ARBA" id="ARBA00022692"/>
    </source>
</evidence>
<feature type="transmembrane region" description="Helical" evidence="7">
    <location>
        <begin position="159"/>
        <end position="184"/>
    </location>
</feature>
<reference evidence="9 11" key="1">
    <citation type="submission" date="2019-09" db="EMBL/GenBank/DDBJ databases">
        <title>Genome sequence of Clostridium sp. EA1.</title>
        <authorList>
            <person name="Poehlein A."/>
            <person name="Bengelsdorf F.R."/>
            <person name="Daniel R."/>
        </authorList>
    </citation>
    <scope>NUCLEOTIDE SEQUENCE [LARGE SCALE GENOMIC DNA]</scope>
    <source>
        <strain evidence="9 11">EA1</strain>
    </source>
</reference>
<evidence type="ECO:0000259" key="8">
    <source>
        <dbReference type="PROSITE" id="PS50928"/>
    </source>
</evidence>
<evidence type="ECO:0000256" key="7">
    <source>
        <dbReference type="RuleBase" id="RU363032"/>
    </source>
</evidence>
<proteinExistence type="inferred from homology"/>
<evidence type="ECO:0000313" key="12">
    <source>
        <dbReference type="Proteomes" id="UP000515909"/>
    </source>
</evidence>
<reference evidence="10 12" key="2">
    <citation type="submission" date="2020-08" db="EMBL/GenBank/DDBJ databases">
        <title>The isolate Caproiciproducens sp. 7D4C2 produces n-caproate at mildly acidic conditions from hexoses: genome and rBOX comparison with related strains and chain-elongating bacteria.</title>
        <authorList>
            <person name="Esquivel-Elizondo S."/>
            <person name="Bagci C."/>
            <person name="Temovska M."/>
            <person name="Jeon B.S."/>
            <person name="Bessarab I."/>
            <person name="Williams R.B.H."/>
            <person name="Huson D.H."/>
            <person name="Angenent L.T."/>
        </authorList>
    </citation>
    <scope>NUCLEOTIDE SEQUENCE [LARGE SCALE GENOMIC DNA]</scope>
    <source>
        <strain evidence="10 12">7D4C2</strain>
    </source>
</reference>
<dbReference type="Proteomes" id="UP000469440">
    <property type="component" value="Unassembled WGS sequence"/>
</dbReference>
<dbReference type="AlphaFoldDB" id="A0A6N8I315"/>
<dbReference type="GO" id="GO:0055085">
    <property type="term" value="P:transmembrane transport"/>
    <property type="evidence" value="ECO:0007669"/>
    <property type="project" value="InterPro"/>
</dbReference>
<dbReference type="EMBL" id="CP060286">
    <property type="protein sequence ID" value="QNK39777.1"/>
    <property type="molecule type" value="Genomic_DNA"/>
</dbReference>
<accession>A0A6N8I315</accession>
<dbReference type="PANTHER" id="PTHR30193:SF37">
    <property type="entry name" value="INNER MEMBRANE ABC TRANSPORTER PERMEASE PROTEIN YCJO"/>
    <property type="match status" value="1"/>
</dbReference>
<dbReference type="GO" id="GO:0005886">
    <property type="term" value="C:plasma membrane"/>
    <property type="evidence" value="ECO:0007669"/>
    <property type="project" value="UniProtKB-SubCell"/>
</dbReference>
<evidence type="ECO:0000256" key="1">
    <source>
        <dbReference type="ARBA" id="ARBA00004651"/>
    </source>
</evidence>
<evidence type="ECO:0000313" key="11">
    <source>
        <dbReference type="Proteomes" id="UP000469440"/>
    </source>
</evidence>
<dbReference type="Pfam" id="PF00528">
    <property type="entry name" value="BPD_transp_1"/>
    <property type="match status" value="1"/>
</dbReference>
<feature type="transmembrane region" description="Helical" evidence="7">
    <location>
        <begin position="272"/>
        <end position="290"/>
    </location>
</feature>
<dbReference type="CDD" id="cd06261">
    <property type="entry name" value="TM_PBP2"/>
    <property type="match status" value="1"/>
</dbReference>